<sequence>MHELAPITARSYTLAHLGASFLSLLSFFWRWKETRREGAGQLYSVFKSSNVDNYPEGYPQLAAFMNSDESFAIFRKFGQTNCRVMIHLQSEIAALEKELEELDRSDARDGSSTSYRLVSTEHRTGWDTRQKDILKQLEEKLPVYYDLMLKDKQLRAIGPPLKRDHRSVFHWIEWKKPIAKGEDDWILHKDDLVTLANIDHFESSLITPWSRLLFGSSKHGVNEKDLVVTYFSQMRVTGAAKLFSVLVAVAILIIPISLFLWVPLSRGWTSATVIISVLVFSTMLSLSTNIKVRDILLGSAAYCAVLATFLGNLQSGSGSTPSNPR</sequence>
<dbReference type="GeneID" id="36587925"/>
<dbReference type="Pfam" id="PF20237">
    <property type="entry name" value="DUF6594"/>
    <property type="match status" value="1"/>
</dbReference>
<feature type="transmembrane region" description="Helical" evidence="1">
    <location>
        <begin position="12"/>
        <end position="31"/>
    </location>
</feature>
<dbReference type="RefSeq" id="XP_024739808.1">
    <property type="nucleotide sequence ID" value="XM_024879848.1"/>
</dbReference>
<dbReference type="PANTHER" id="PTHR34502:SF5">
    <property type="entry name" value="DUF6594 DOMAIN-CONTAINING PROTEIN"/>
    <property type="match status" value="1"/>
</dbReference>
<evidence type="ECO:0000259" key="2">
    <source>
        <dbReference type="Pfam" id="PF20237"/>
    </source>
</evidence>
<keyword evidence="1" id="KW-1133">Transmembrane helix</keyword>
<feature type="transmembrane region" description="Helical" evidence="1">
    <location>
        <begin position="242"/>
        <end position="262"/>
    </location>
</feature>
<dbReference type="PANTHER" id="PTHR34502">
    <property type="entry name" value="DUF6594 DOMAIN-CONTAINING PROTEIN-RELATED"/>
    <property type="match status" value="1"/>
</dbReference>
<dbReference type="InParanoid" id="A0A2J6TIR1"/>
<dbReference type="OrthoDB" id="3533814at2759"/>
<accession>A0A2J6TIR1</accession>
<evidence type="ECO:0000313" key="3">
    <source>
        <dbReference type="EMBL" id="PMD62904.1"/>
    </source>
</evidence>
<keyword evidence="1" id="KW-0812">Transmembrane</keyword>
<evidence type="ECO:0000256" key="1">
    <source>
        <dbReference type="SAM" id="Phobius"/>
    </source>
</evidence>
<dbReference type="EMBL" id="KZ613783">
    <property type="protein sequence ID" value="PMD62904.1"/>
    <property type="molecule type" value="Genomic_DNA"/>
</dbReference>
<dbReference type="AlphaFoldDB" id="A0A2J6TIR1"/>
<reference evidence="3 4" key="1">
    <citation type="submission" date="2016-04" db="EMBL/GenBank/DDBJ databases">
        <title>A degradative enzymes factory behind the ericoid mycorrhizal symbiosis.</title>
        <authorList>
            <consortium name="DOE Joint Genome Institute"/>
            <person name="Martino E."/>
            <person name="Morin E."/>
            <person name="Grelet G."/>
            <person name="Kuo A."/>
            <person name="Kohler A."/>
            <person name="Daghino S."/>
            <person name="Barry K."/>
            <person name="Choi C."/>
            <person name="Cichocki N."/>
            <person name="Clum A."/>
            <person name="Copeland A."/>
            <person name="Hainaut M."/>
            <person name="Haridas S."/>
            <person name="Labutti K."/>
            <person name="Lindquist E."/>
            <person name="Lipzen A."/>
            <person name="Khouja H.-R."/>
            <person name="Murat C."/>
            <person name="Ohm R."/>
            <person name="Olson A."/>
            <person name="Spatafora J."/>
            <person name="Veneault-Fourrey C."/>
            <person name="Henrissat B."/>
            <person name="Grigoriev I."/>
            <person name="Martin F."/>
            <person name="Perotto S."/>
        </authorList>
    </citation>
    <scope>NUCLEOTIDE SEQUENCE [LARGE SCALE GENOMIC DNA]</scope>
    <source>
        <strain evidence="3 4">E</strain>
    </source>
</reference>
<keyword evidence="4" id="KW-1185">Reference proteome</keyword>
<proteinExistence type="predicted"/>
<dbReference type="InterPro" id="IPR046529">
    <property type="entry name" value="DUF6594"/>
</dbReference>
<evidence type="ECO:0000313" key="4">
    <source>
        <dbReference type="Proteomes" id="UP000235371"/>
    </source>
</evidence>
<protein>
    <recommendedName>
        <fullName evidence="2">DUF6594 domain-containing protein</fullName>
    </recommendedName>
</protein>
<keyword evidence="1" id="KW-0472">Membrane</keyword>
<name>A0A2J6TIR1_9HELO</name>
<feature type="transmembrane region" description="Helical" evidence="1">
    <location>
        <begin position="295"/>
        <end position="313"/>
    </location>
</feature>
<dbReference type="Proteomes" id="UP000235371">
    <property type="component" value="Unassembled WGS sequence"/>
</dbReference>
<feature type="domain" description="DUF6594" evidence="2">
    <location>
        <begin position="58"/>
        <end position="307"/>
    </location>
</feature>
<organism evidence="3 4">
    <name type="scientific">Hyaloscypha bicolor E</name>
    <dbReference type="NCBI Taxonomy" id="1095630"/>
    <lineage>
        <taxon>Eukaryota</taxon>
        <taxon>Fungi</taxon>
        <taxon>Dikarya</taxon>
        <taxon>Ascomycota</taxon>
        <taxon>Pezizomycotina</taxon>
        <taxon>Leotiomycetes</taxon>
        <taxon>Helotiales</taxon>
        <taxon>Hyaloscyphaceae</taxon>
        <taxon>Hyaloscypha</taxon>
        <taxon>Hyaloscypha bicolor</taxon>
    </lineage>
</organism>
<gene>
    <name evidence="3" type="ORF">K444DRAFT_610927</name>
</gene>
<feature type="transmembrane region" description="Helical" evidence="1">
    <location>
        <begin position="268"/>
        <end position="288"/>
    </location>
</feature>